<evidence type="ECO:0000313" key="2">
    <source>
        <dbReference type="Proteomes" id="UP000001628"/>
    </source>
</evidence>
<proteinExistence type="predicted"/>
<accession>A0A0A0HWG1</accession>
<dbReference type="KEGG" id="pbn:PADG_11610"/>
<dbReference type="Proteomes" id="UP000001628">
    <property type="component" value="Unassembled WGS sequence"/>
</dbReference>
<keyword evidence="2" id="KW-1185">Reference proteome</keyword>
<dbReference type="AlphaFoldDB" id="A0A0A0HWG1"/>
<dbReference type="VEuPathDB" id="FungiDB:PADG_11610"/>
<protein>
    <submittedName>
        <fullName evidence="1">Uncharacterized protein</fullName>
    </submittedName>
</protein>
<dbReference type="HOGENOM" id="CLU_2638721_0_0_1"/>
<evidence type="ECO:0000313" key="1">
    <source>
        <dbReference type="EMBL" id="KGM92406.1"/>
    </source>
</evidence>
<sequence>MDRIWAQVTVGTATFPVLPRATLVSPAMMIFSKGRGRSLIVGPGWFLETFSPMSKQWLYLIPVCWLVGLEPGIDAGC</sequence>
<dbReference type="InParanoid" id="A0A0A0HWG1"/>
<gene>
    <name evidence="1" type="ORF">PADG_11610</name>
</gene>
<reference evidence="1 2" key="1">
    <citation type="journal article" date="2011" name="PLoS Genet.">
        <title>Comparative genomic analysis of human fungal pathogens causing paracoccidioidomycosis.</title>
        <authorList>
            <person name="Desjardins C.A."/>
            <person name="Champion M.D."/>
            <person name="Holder J.W."/>
            <person name="Muszewska A."/>
            <person name="Goldberg J."/>
            <person name="Bailao A.M."/>
            <person name="Brigido M.M."/>
            <person name="Ferreira M.E."/>
            <person name="Garcia A.M."/>
            <person name="Grynberg M."/>
            <person name="Gujja S."/>
            <person name="Heiman D.I."/>
            <person name="Henn M.R."/>
            <person name="Kodira C.D."/>
            <person name="Leon-Narvaez H."/>
            <person name="Longo L.V."/>
            <person name="Ma L.J."/>
            <person name="Malavazi I."/>
            <person name="Matsuo A.L."/>
            <person name="Morais F.V."/>
            <person name="Pereira M."/>
            <person name="Rodriguez-Brito S."/>
            <person name="Sakthikumar S."/>
            <person name="Salem-Izacc S.M."/>
            <person name="Sykes S.M."/>
            <person name="Teixeira M.M."/>
            <person name="Vallejo M.C."/>
            <person name="Walter M.E."/>
            <person name="Yandava C."/>
            <person name="Young S."/>
            <person name="Zeng Q."/>
            <person name="Zucker J."/>
            <person name="Felipe M.S."/>
            <person name="Goldman G.H."/>
            <person name="Haas B.J."/>
            <person name="McEwen J.G."/>
            <person name="Nino-Vega G."/>
            <person name="Puccia R."/>
            <person name="San-Blas G."/>
            <person name="Soares C.M."/>
            <person name="Birren B.W."/>
            <person name="Cuomo C.A."/>
        </authorList>
    </citation>
    <scope>NUCLEOTIDE SEQUENCE [LARGE SCALE GENOMIC DNA]</scope>
    <source>
        <strain evidence="1 2">Pb18</strain>
    </source>
</reference>
<dbReference type="GeneID" id="22587507"/>
<dbReference type="EMBL" id="KN275959">
    <property type="protein sequence ID" value="KGM92406.1"/>
    <property type="molecule type" value="Genomic_DNA"/>
</dbReference>
<organism evidence="1 2">
    <name type="scientific">Paracoccidioides brasiliensis (strain Pb18)</name>
    <dbReference type="NCBI Taxonomy" id="502780"/>
    <lineage>
        <taxon>Eukaryota</taxon>
        <taxon>Fungi</taxon>
        <taxon>Dikarya</taxon>
        <taxon>Ascomycota</taxon>
        <taxon>Pezizomycotina</taxon>
        <taxon>Eurotiomycetes</taxon>
        <taxon>Eurotiomycetidae</taxon>
        <taxon>Onygenales</taxon>
        <taxon>Ajellomycetaceae</taxon>
        <taxon>Paracoccidioides</taxon>
    </lineage>
</organism>
<dbReference type="RefSeq" id="XP_010759062.1">
    <property type="nucleotide sequence ID" value="XM_010760760.1"/>
</dbReference>
<name>A0A0A0HWG1_PARBD</name>